<evidence type="ECO:0000313" key="2">
    <source>
        <dbReference type="EMBL" id="EDX12809.1"/>
    </source>
</evidence>
<gene>
    <name evidence="2" type="primary">Dsim\GD20346</name>
    <name evidence="2" type="ORF">Dsim_GD20346</name>
</gene>
<dbReference type="GO" id="GO:0008354">
    <property type="term" value="P:germ cell migration"/>
    <property type="evidence" value="ECO:0007669"/>
    <property type="project" value="EnsemblMetazoa"/>
</dbReference>
<evidence type="ECO:0000256" key="1">
    <source>
        <dbReference type="SAM" id="MobiDB-lite"/>
    </source>
</evidence>
<dbReference type="AlphaFoldDB" id="B4QYG4"/>
<feature type="region of interest" description="Disordered" evidence="1">
    <location>
        <begin position="35"/>
        <end position="59"/>
    </location>
</feature>
<sequence>MSTPDAGSLKSPAGGQEVECHRLLSDLPAFAYPSTTLRSTTSGHSTGTNSTTVCESPGARDRTSFACSSSCVSSACSATASDDDEDERALERCLRGTTDDLGEAGLRYSLKGPPPELYSAKKDFISKGPLLGRQVATILALQQHFSGKRKILQHREHMSHRR</sequence>
<dbReference type="STRING" id="7240.B4QYG4"/>
<dbReference type="GO" id="GO:0008078">
    <property type="term" value="P:mesodermal cell migration"/>
    <property type="evidence" value="ECO:0007669"/>
    <property type="project" value="EnsemblMetazoa"/>
</dbReference>
<accession>B4QYG4</accession>
<feature type="compositionally biased region" description="Low complexity" evidence="1">
    <location>
        <begin position="35"/>
        <end position="52"/>
    </location>
</feature>
<dbReference type="GO" id="GO:0007436">
    <property type="term" value="P:larval salivary gland morphogenesis"/>
    <property type="evidence" value="ECO:0007669"/>
    <property type="project" value="EnsemblMetazoa"/>
</dbReference>
<name>B4QYG4_DROSI</name>
<dbReference type="GO" id="GO:0007427">
    <property type="term" value="P:epithelial cell migration, open tracheal system"/>
    <property type="evidence" value="ECO:0007669"/>
    <property type="project" value="EnsemblMetazoa"/>
</dbReference>
<reference evidence="2 3" key="1">
    <citation type="journal article" date="2007" name="Nature">
        <title>Evolution of genes and genomes on the Drosophila phylogeny.</title>
        <authorList>
            <consortium name="Drosophila 12 Genomes Consortium"/>
            <person name="Clark A.G."/>
            <person name="Eisen M.B."/>
            <person name="Smith D.R."/>
            <person name="Bergman C.M."/>
            <person name="Oliver B."/>
            <person name="Markow T.A."/>
            <person name="Kaufman T.C."/>
            <person name="Kellis M."/>
            <person name="Gelbart W."/>
            <person name="Iyer V.N."/>
            <person name="Pollard D.A."/>
            <person name="Sackton T.B."/>
            <person name="Larracuente A.M."/>
            <person name="Singh N.D."/>
            <person name="Abad J.P."/>
            <person name="Abt D.N."/>
            <person name="Adryan B."/>
            <person name="Aguade M."/>
            <person name="Akashi H."/>
            <person name="Anderson W.W."/>
            <person name="Aquadro C.F."/>
            <person name="Ardell D.H."/>
            <person name="Arguello R."/>
            <person name="Artieri C.G."/>
            <person name="Barbash D.A."/>
            <person name="Barker D."/>
            <person name="Barsanti P."/>
            <person name="Batterham P."/>
            <person name="Batzoglou S."/>
            <person name="Begun D."/>
            <person name="Bhutkar A."/>
            <person name="Blanco E."/>
            <person name="Bosak S.A."/>
            <person name="Bradley R.K."/>
            <person name="Brand A.D."/>
            <person name="Brent M.R."/>
            <person name="Brooks A.N."/>
            <person name="Brown R.H."/>
            <person name="Butlin R.K."/>
            <person name="Caggese C."/>
            <person name="Calvi B.R."/>
            <person name="Bernardo de Carvalho A."/>
            <person name="Caspi A."/>
            <person name="Castrezana S."/>
            <person name="Celniker S.E."/>
            <person name="Chang J.L."/>
            <person name="Chapple C."/>
            <person name="Chatterji S."/>
            <person name="Chinwalla A."/>
            <person name="Civetta A."/>
            <person name="Clifton S.W."/>
            <person name="Comeron J.M."/>
            <person name="Costello J.C."/>
            <person name="Coyne J.A."/>
            <person name="Daub J."/>
            <person name="David R.G."/>
            <person name="Delcher A.L."/>
            <person name="Delehaunty K."/>
            <person name="Do C.B."/>
            <person name="Ebling H."/>
            <person name="Edwards K."/>
            <person name="Eickbush T."/>
            <person name="Evans J.D."/>
            <person name="Filipski A."/>
            <person name="Findeiss S."/>
            <person name="Freyhult E."/>
            <person name="Fulton L."/>
            <person name="Fulton R."/>
            <person name="Garcia A.C."/>
            <person name="Gardiner A."/>
            <person name="Garfield D.A."/>
            <person name="Garvin B.E."/>
            <person name="Gibson G."/>
            <person name="Gilbert D."/>
            <person name="Gnerre S."/>
            <person name="Godfrey J."/>
            <person name="Good R."/>
            <person name="Gotea V."/>
            <person name="Gravely B."/>
            <person name="Greenberg A.J."/>
            <person name="Griffiths-Jones S."/>
            <person name="Gross S."/>
            <person name="Guigo R."/>
            <person name="Gustafson E.A."/>
            <person name="Haerty W."/>
            <person name="Hahn M.W."/>
            <person name="Halligan D.L."/>
            <person name="Halpern A.L."/>
            <person name="Halter G.M."/>
            <person name="Han M.V."/>
            <person name="Heger A."/>
            <person name="Hillier L."/>
            <person name="Hinrichs A.S."/>
            <person name="Holmes I."/>
            <person name="Hoskins R.A."/>
            <person name="Hubisz M.J."/>
            <person name="Hultmark D."/>
            <person name="Huntley M.A."/>
            <person name="Jaffe D.B."/>
            <person name="Jagadeeshan S."/>
            <person name="Jeck W.R."/>
            <person name="Johnson J."/>
            <person name="Jones C.D."/>
            <person name="Jordan W.C."/>
            <person name="Karpen G.H."/>
            <person name="Kataoka E."/>
            <person name="Keightley P.D."/>
            <person name="Kheradpour P."/>
            <person name="Kirkness E.F."/>
            <person name="Koerich L.B."/>
            <person name="Kristiansen K."/>
            <person name="Kudrna D."/>
            <person name="Kulathinal R.J."/>
            <person name="Kumar S."/>
            <person name="Kwok R."/>
            <person name="Lander E."/>
            <person name="Langley C.H."/>
            <person name="Lapoint R."/>
            <person name="Lazzaro B.P."/>
            <person name="Lee S.J."/>
            <person name="Levesque L."/>
            <person name="Li R."/>
            <person name="Lin C.F."/>
            <person name="Lin M.F."/>
            <person name="Lindblad-Toh K."/>
            <person name="Llopart A."/>
            <person name="Long M."/>
            <person name="Low L."/>
            <person name="Lozovsky E."/>
            <person name="Lu J."/>
            <person name="Luo M."/>
            <person name="Machado C.A."/>
            <person name="Makalowski W."/>
            <person name="Marzo M."/>
            <person name="Matsuda M."/>
            <person name="Matzkin L."/>
            <person name="McAllister B."/>
            <person name="McBride C.S."/>
            <person name="McKernan B."/>
            <person name="McKernan K."/>
            <person name="Mendez-Lago M."/>
            <person name="Minx P."/>
            <person name="Mollenhauer M.U."/>
            <person name="Montooth K."/>
            <person name="Mount S.M."/>
            <person name="Mu X."/>
            <person name="Myers E."/>
            <person name="Negre B."/>
            <person name="Newfeld S."/>
            <person name="Nielsen R."/>
            <person name="Noor M.A."/>
            <person name="O'Grady P."/>
            <person name="Pachter L."/>
            <person name="Papaceit M."/>
            <person name="Parisi M.J."/>
            <person name="Parisi M."/>
            <person name="Parts L."/>
            <person name="Pedersen J.S."/>
            <person name="Pesole G."/>
            <person name="Phillippy A.M."/>
            <person name="Ponting C.P."/>
            <person name="Pop M."/>
            <person name="Porcelli D."/>
            <person name="Powell J.R."/>
            <person name="Prohaska S."/>
            <person name="Pruitt K."/>
            <person name="Puig M."/>
            <person name="Quesneville H."/>
            <person name="Ram K.R."/>
            <person name="Rand D."/>
            <person name="Rasmussen M.D."/>
            <person name="Reed L.K."/>
            <person name="Reenan R."/>
            <person name="Reily A."/>
            <person name="Remington K.A."/>
            <person name="Rieger T.T."/>
            <person name="Ritchie M.G."/>
            <person name="Robin C."/>
            <person name="Rogers Y.H."/>
            <person name="Rohde C."/>
            <person name="Rozas J."/>
            <person name="Rubenfield M.J."/>
            <person name="Ruiz A."/>
            <person name="Russo S."/>
            <person name="Salzberg S.L."/>
            <person name="Sanchez-Gracia A."/>
            <person name="Saranga D.J."/>
            <person name="Sato H."/>
            <person name="Schaeffer S.W."/>
            <person name="Schatz M.C."/>
            <person name="Schlenke T."/>
            <person name="Schwartz R."/>
            <person name="Segarra C."/>
            <person name="Singh R.S."/>
            <person name="Sirot L."/>
            <person name="Sirota M."/>
            <person name="Sisneros N.B."/>
            <person name="Smith C.D."/>
            <person name="Smith T.F."/>
            <person name="Spieth J."/>
            <person name="Stage D.E."/>
            <person name="Stark A."/>
            <person name="Stephan W."/>
            <person name="Strausberg R.L."/>
            <person name="Strempel S."/>
            <person name="Sturgill D."/>
            <person name="Sutton G."/>
            <person name="Sutton G.G."/>
            <person name="Tao W."/>
            <person name="Teichmann S."/>
            <person name="Tobari Y.N."/>
            <person name="Tomimura Y."/>
            <person name="Tsolas J.M."/>
            <person name="Valente V.L."/>
            <person name="Venter E."/>
            <person name="Venter J.C."/>
            <person name="Vicario S."/>
            <person name="Vieira F.G."/>
            <person name="Vilella A.J."/>
            <person name="Villasante A."/>
            <person name="Walenz B."/>
            <person name="Wang J."/>
            <person name="Wasserman M."/>
            <person name="Watts T."/>
            <person name="Wilson D."/>
            <person name="Wilson R.K."/>
            <person name="Wing R.A."/>
            <person name="Wolfner M.F."/>
            <person name="Wong A."/>
            <person name="Wong G.K."/>
            <person name="Wu C.I."/>
            <person name="Wu G."/>
            <person name="Yamamoto D."/>
            <person name="Yang H.P."/>
            <person name="Yang S.P."/>
            <person name="Yorke J.A."/>
            <person name="Yoshida K."/>
            <person name="Zdobnov E."/>
            <person name="Zhang P."/>
            <person name="Zhang Y."/>
            <person name="Zimin A.V."/>
            <person name="Baldwin J."/>
            <person name="Abdouelleil A."/>
            <person name="Abdulkadir J."/>
            <person name="Abebe A."/>
            <person name="Abera B."/>
            <person name="Abreu J."/>
            <person name="Acer S.C."/>
            <person name="Aftuck L."/>
            <person name="Alexander A."/>
            <person name="An P."/>
            <person name="Anderson E."/>
            <person name="Anderson S."/>
            <person name="Arachi H."/>
            <person name="Azer M."/>
            <person name="Bachantsang P."/>
            <person name="Barry A."/>
            <person name="Bayul T."/>
            <person name="Berlin A."/>
            <person name="Bessette D."/>
            <person name="Bloom T."/>
            <person name="Blye J."/>
            <person name="Boguslavskiy L."/>
            <person name="Bonnet C."/>
            <person name="Boukhgalter B."/>
            <person name="Bourzgui I."/>
            <person name="Brown A."/>
            <person name="Cahill P."/>
            <person name="Channer S."/>
            <person name="Cheshatsang Y."/>
            <person name="Chuda L."/>
            <person name="Citroen M."/>
            <person name="Collymore A."/>
            <person name="Cooke P."/>
            <person name="Costello M."/>
            <person name="D'Aco K."/>
            <person name="Daza R."/>
            <person name="De Haan G."/>
            <person name="DeGray S."/>
            <person name="DeMaso C."/>
            <person name="Dhargay N."/>
            <person name="Dooley K."/>
            <person name="Dooley E."/>
            <person name="Doricent M."/>
            <person name="Dorje P."/>
            <person name="Dorjee K."/>
            <person name="Dupes A."/>
            <person name="Elong R."/>
            <person name="Falk J."/>
            <person name="Farina A."/>
            <person name="Faro S."/>
            <person name="Ferguson D."/>
            <person name="Fisher S."/>
            <person name="Foley C.D."/>
            <person name="Franke A."/>
            <person name="Friedrich D."/>
            <person name="Gadbois L."/>
            <person name="Gearin G."/>
            <person name="Gearin C.R."/>
            <person name="Giannoukos G."/>
            <person name="Goode T."/>
            <person name="Graham J."/>
            <person name="Grandbois E."/>
            <person name="Grewal S."/>
            <person name="Gyaltsen K."/>
            <person name="Hafez N."/>
            <person name="Hagos B."/>
            <person name="Hall J."/>
            <person name="Henson C."/>
            <person name="Hollinger A."/>
            <person name="Honan T."/>
            <person name="Huard M.D."/>
            <person name="Hughes L."/>
            <person name="Hurhula B."/>
            <person name="Husby M.E."/>
            <person name="Kamat A."/>
            <person name="Kanga B."/>
            <person name="Kashin S."/>
            <person name="Khazanovich D."/>
            <person name="Kisner P."/>
            <person name="Lance K."/>
            <person name="Lara M."/>
            <person name="Lee W."/>
            <person name="Lennon N."/>
            <person name="Letendre F."/>
            <person name="LeVine R."/>
            <person name="Lipovsky A."/>
            <person name="Liu X."/>
            <person name="Liu J."/>
            <person name="Liu S."/>
            <person name="Lokyitsang T."/>
            <person name="Lokyitsang Y."/>
            <person name="Lubonja R."/>
            <person name="Lui A."/>
            <person name="MacDonald P."/>
            <person name="Magnisalis V."/>
            <person name="Maru K."/>
            <person name="Matthews C."/>
            <person name="McCusker W."/>
            <person name="McDonough S."/>
            <person name="Mehta T."/>
            <person name="Meldrim J."/>
            <person name="Meneus L."/>
            <person name="Mihai O."/>
            <person name="Mihalev A."/>
            <person name="Mihova T."/>
            <person name="Mittelman R."/>
            <person name="Mlenga V."/>
            <person name="Montmayeur A."/>
            <person name="Mulrain L."/>
            <person name="Navidi A."/>
            <person name="Naylor J."/>
            <person name="Negash T."/>
            <person name="Nguyen T."/>
            <person name="Nguyen N."/>
            <person name="Nicol R."/>
            <person name="Norbu C."/>
            <person name="Norbu N."/>
            <person name="Novod N."/>
            <person name="O'Neill B."/>
            <person name="Osman S."/>
            <person name="Markiewicz E."/>
            <person name="Oyono O.L."/>
            <person name="Patti C."/>
            <person name="Phunkhang P."/>
            <person name="Pierre F."/>
            <person name="Priest M."/>
            <person name="Raghuraman S."/>
            <person name="Rege F."/>
            <person name="Reyes R."/>
            <person name="Rise C."/>
            <person name="Rogov P."/>
            <person name="Ross K."/>
            <person name="Ryan E."/>
            <person name="Settipalli S."/>
            <person name="Shea T."/>
            <person name="Sherpa N."/>
            <person name="Shi L."/>
            <person name="Shih D."/>
            <person name="Sparrow T."/>
            <person name="Spaulding J."/>
            <person name="Stalker J."/>
            <person name="Stange-Thomann N."/>
            <person name="Stavropoulos S."/>
            <person name="Stone C."/>
            <person name="Strader C."/>
            <person name="Tesfaye S."/>
            <person name="Thomson T."/>
            <person name="Thoulutsang Y."/>
            <person name="Thoulutsang D."/>
            <person name="Topham K."/>
            <person name="Topping I."/>
            <person name="Tsamla T."/>
            <person name="Vassiliev H."/>
            <person name="Vo A."/>
            <person name="Wangchuk T."/>
            <person name="Wangdi T."/>
            <person name="Weiand M."/>
            <person name="Wilkinson J."/>
            <person name="Wilson A."/>
            <person name="Yadav S."/>
            <person name="Young G."/>
            <person name="Yu Q."/>
            <person name="Zembek L."/>
            <person name="Zhong D."/>
            <person name="Zimmer A."/>
            <person name="Zwirko Z."/>
            <person name="Jaffe D.B."/>
            <person name="Alvarez P."/>
            <person name="Brockman W."/>
            <person name="Butler J."/>
            <person name="Chin C."/>
            <person name="Gnerre S."/>
            <person name="Grabherr M."/>
            <person name="Kleber M."/>
            <person name="Mauceli E."/>
            <person name="MacCallum I."/>
        </authorList>
    </citation>
    <scope>NUCLEOTIDE SEQUENCE [LARGE SCALE GENOMIC DNA]</scope>
    <source>
        <strain evidence="3">white501</strain>
    </source>
</reference>
<dbReference type="OMA" id="TICESPG"/>
<evidence type="ECO:0000313" key="3">
    <source>
        <dbReference type="Proteomes" id="UP000000304"/>
    </source>
</evidence>
<dbReference type="OrthoDB" id="5855429at2759"/>
<dbReference type="EMBL" id="CM000364">
    <property type="protein sequence ID" value="EDX12809.1"/>
    <property type="molecule type" value="Genomic_DNA"/>
</dbReference>
<dbReference type="GO" id="GO:0030198">
    <property type="term" value="P:extracellular matrix organization"/>
    <property type="evidence" value="ECO:0007669"/>
    <property type="project" value="EnsemblMetazoa"/>
</dbReference>
<protein>
    <submittedName>
        <fullName evidence="2">GD20346</fullName>
    </submittedName>
</protein>
<organism evidence="2 3">
    <name type="scientific">Drosophila simulans</name>
    <name type="common">Fruit fly</name>
    <dbReference type="NCBI Taxonomy" id="7240"/>
    <lineage>
        <taxon>Eukaryota</taxon>
        <taxon>Metazoa</taxon>
        <taxon>Ecdysozoa</taxon>
        <taxon>Arthropoda</taxon>
        <taxon>Hexapoda</taxon>
        <taxon>Insecta</taxon>
        <taxon>Pterygota</taxon>
        <taxon>Neoptera</taxon>
        <taxon>Endopterygota</taxon>
        <taxon>Diptera</taxon>
        <taxon>Brachycera</taxon>
        <taxon>Muscomorpha</taxon>
        <taxon>Ephydroidea</taxon>
        <taxon>Drosophilidae</taxon>
        <taxon>Drosophila</taxon>
        <taxon>Sophophora</taxon>
    </lineage>
</organism>
<proteinExistence type="predicted"/>
<dbReference type="HOGENOM" id="CLU_1637202_0_0_1"/>
<keyword evidence="3" id="KW-1185">Reference proteome</keyword>
<dbReference type="Proteomes" id="UP000000304">
    <property type="component" value="Chromosome 3R"/>
</dbReference>